<dbReference type="PANTHER" id="PTHR10091:SF0">
    <property type="entry name" value="GALACTOSE MUTAROTASE"/>
    <property type="match status" value="1"/>
</dbReference>
<gene>
    <name evidence="17" type="primary">HaOG213774</name>
    <name evidence="17" type="ORF">B5X24_HaOG213774</name>
</gene>
<reference evidence="17 18" key="1">
    <citation type="journal article" date="2017" name="BMC Biol.">
        <title>Genomic innovations, transcriptional plasticity and gene loss underlying the evolution and divergence of two highly polyphagous and invasive Helicoverpa pest species.</title>
        <authorList>
            <person name="Pearce S.L."/>
            <person name="Clarke D.F."/>
            <person name="East P.D."/>
            <person name="Elfekih S."/>
            <person name="Gordon K.H."/>
            <person name="Jermiin L.S."/>
            <person name="McGaughran A."/>
            <person name="Oakeshott J.G."/>
            <person name="Papanikolaou A."/>
            <person name="Perera O.P."/>
            <person name="Rane R.V."/>
            <person name="Richards S."/>
            <person name="Tay W.T."/>
            <person name="Walsh T.K."/>
            <person name="Anderson A."/>
            <person name="Anderson C.J."/>
            <person name="Asgari S."/>
            <person name="Board P.G."/>
            <person name="Bretschneider A."/>
            <person name="Campbell P.M."/>
            <person name="Chertemps T."/>
            <person name="Christeller J.T."/>
            <person name="Coppin C.W."/>
            <person name="Downes S.J."/>
            <person name="Duan G."/>
            <person name="Farnsworth C.A."/>
            <person name="Good R.T."/>
            <person name="Han L.B."/>
            <person name="Han Y.C."/>
            <person name="Hatje K."/>
            <person name="Horne I."/>
            <person name="Huang Y.P."/>
            <person name="Hughes D.S."/>
            <person name="Jacquin-Joly E."/>
            <person name="James W."/>
            <person name="Jhangiani S."/>
            <person name="Kollmar M."/>
            <person name="Kuwar S.S."/>
            <person name="Li S."/>
            <person name="Liu N.Y."/>
            <person name="Maibeche M.T."/>
            <person name="Miller J.R."/>
            <person name="Montagne N."/>
            <person name="Perry T."/>
            <person name="Qu J."/>
            <person name="Song S.V."/>
            <person name="Sutton G.G."/>
            <person name="Vogel H."/>
            <person name="Walenz B.P."/>
            <person name="Xu W."/>
            <person name="Zhang H.J."/>
            <person name="Zou Z."/>
            <person name="Batterham P."/>
            <person name="Edwards O.R."/>
            <person name="Feyereisen R."/>
            <person name="Gibbs R.A."/>
            <person name="Heckel D.G."/>
            <person name="McGrath A."/>
            <person name="Robin C."/>
            <person name="Scherer S.E."/>
            <person name="Worley K.C."/>
            <person name="Wu Y.D."/>
        </authorList>
    </citation>
    <scope>NUCLEOTIDE SEQUENCE [LARGE SCALE GENOMIC DNA]</scope>
    <source>
        <strain evidence="17">Harm_GR_Male_#8</strain>
        <tissue evidence="17">Whole organism</tissue>
    </source>
</reference>
<comment type="pathway">
    <text evidence="5 13">Carbohydrate metabolism; hexose metabolism.</text>
</comment>
<dbReference type="Gene3D" id="2.70.98.10">
    <property type="match status" value="1"/>
</dbReference>
<dbReference type="CDD" id="cd09019">
    <property type="entry name" value="galactose_mutarotase_like"/>
    <property type="match status" value="1"/>
</dbReference>
<feature type="active site" description="Proton donor" evidence="14">
    <location>
        <position position="202"/>
    </location>
</feature>
<comment type="catalytic activity">
    <reaction evidence="2">
        <text>alpha-D-galactose = beta-D-galactose</text>
        <dbReference type="Rhea" id="RHEA:28675"/>
        <dbReference type="ChEBI" id="CHEBI:27667"/>
        <dbReference type="ChEBI" id="CHEBI:28061"/>
        <dbReference type="EC" id="5.1.3.3"/>
    </reaction>
    <physiologicalReaction direction="right-to-left" evidence="2">
        <dbReference type="Rhea" id="RHEA:28677"/>
    </physiologicalReaction>
</comment>
<dbReference type="GO" id="GO:0005737">
    <property type="term" value="C:cytoplasm"/>
    <property type="evidence" value="ECO:0007669"/>
    <property type="project" value="UniProtKB-SubCell"/>
</dbReference>
<evidence type="ECO:0000256" key="3">
    <source>
        <dbReference type="ARBA" id="ARBA00004496"/>
    </source>
</evidence>
<dbReference type="InterPro" id="IPR014718">
    <property type="entry name" value="GH-type_carb-bd"/>
</dbReference>
<dbReference type="UniPathway" id="UPA00214"/>
<dbReference type="GO" id="GO:0030246">
    <property type="term" value="F:carbohydrate binding"/>
    <property type="evidence" value="ECO:0007669"/>
    <property type="project" value="InterPro"/>
</dbReference>
<dbReference type="PIRSF" id="PIRSF005096">
    <property type="entry name" value="GALM"/>
    <property type="match status" value="1"/>
</dbReference>
<comment type="pathway">
    <text evidence="4">Carbohydrate metabolism; galactose metabolism.</text>
</comment>
<evidence type="ECO:0000256" key="9">
    <source>
        <dbReference type="ARBA" id="ARBA00022553"/>
    </source>
</evidence>
<dbReference type="NCBIfam" id="NF008277">
    <property type="entry name" value="PRK11055.1"/>
    <property type="match status" value="1"/>
</dbReference>
<dbReference type="OrthoDB" id="274691at2759"/>
<keyword evidence="11 13" id="KW-0119">Carbohydrate metabolism</keyword>
<dbReference type="Proteomes" id="UP000249218">
    <property type="component" value="Unassembled WGS sequence"/>
</dbReference>
<dbReference type="AlphaFoldDB" id="A0A2W1BEF6"/>
<dbReference type="SUPFAM" id="SSF74650">
    <property type="entry name" value="Galactose mutarotase-like"/>
    <property type="match status" value="1"/>
</dbReference>
<name>A0A2W1BEF6_HELAM</name>
<feature type="binding site" evidence="16">
    <location>
        <begin position="202"/>
        <end position="204"/>
    </location>
    <ligand>
        <name>beta-D-galactose</name>
        <dbReference type="ChEBI" id="CHEBI:27667"/>
    </ligand>
</feature>
<protein>
    <recommendedName>
        <fullName evidence="13">Aldose 1-epimerase</fullName>
        <ecNumber evidence="13">5.1.3.3</ecNumber>
    </recommendedName>
</protein>
<comment type="catalytic activity">
    <reaction evidence="1 13">
        <text>alpha-D-glucose = beta-D-glucose</text>
        <dbReference type="Rhea" id="RHEA:10264"/>
        <dbReference type="ChEBI" id="CHEBI:15903"/>
        <dbReference type="ChEBI" id="CHEBI:17925"/>
        <dbReference type="EC" id="5.1.3.3"/>
    </reaction>
</comment>
<dbReference type="InterPro" id="IPR011013">
    <property type="entry name" value="Gal_mutarotase_sf_dom"/>
</dbReference>
<accession>A0A2W1BEF6</accession>
<dbReference type="EMBL" id="KZ150356">
    <property type="protein sequence ID" value="PZC71230.1"/>
    <property type="molecule type" value="Genomic_DNA"/>
</dbReference>
<feature type="binding site" evidence="15">
    <location>
        <position position="270"/>
    </location>
    <ligand>
        <name>beta-D-galactose</name>
        <dbReference type="ChEBI" id="CHEBI:27667"/>
    </ligand>
</feature>
<evidence type="ECO:0000256" key="12">
    <source>
        <dbReference type="ARBA" id="ARBA00045743"/>
    </source>
</evidence>
<dbReference type="InterPro" id="IPR008183">
    <property type="entry name" value="Aldose_1/G6P_1-epimerase"/>
</dbReference>
<evidence type="ECO:0000256" key="4">
    <source>
        <dbReference type="ARBA" id="ARBA00004947"/>
    </source>
</evidence>
<evidence type="ECO:0000256" key="15">
    <source>
        <dbReference type="PIRSR" id="PIRSR005096-2"/>
    </source>
</evidence>
<dbReference type="GO" id="GO:0006006">
    <property type="term" value="P:glucose metabolic process"/>
    <property type="evidence" value="ECO:0007669"/>
    <property type="project" value="TreeGrafter"/>
</dbReference>
<evidence type="ECO:0000256" key="7">
    <source>
        <dbReference type="ARBA" id="ARBA00011245"/>
    </source>
</evidence>
<comment type="function">
    <text evidence="12">Mutarotase that catalyzes the interconversion of beta-D-galactose and alpha-D-galactose during galactose metabolism. Beta-D-galactose is metabolized in the liver into glucose 1-phosphate, the primary metabolic fuel, by the action of four enzymes that constitute the Leloir pathway: GALM, GALK1 (galactokinase), GALT (galactose-1-phosphate uridylyltransferase) and GALE (UDP-galactose-4'-epimerase). Involved in the maintenance of the equilibrium between the beta- and alpha-anomers of galactose, therefore ensuring a sufficient supply of the alpha-anomer for GALK1. Also active on D-glucose although shows a preference for galactose over glucose.</text>
</comment>
<evidence type="ECO:0000256" key="2">
    <source>
        <dbReference type="ARBA" id="ARBA00001712"/>
    </source>
</evidence>
<dbReference type="GO" id="GO:0033499">
    <property type="term" value="P:galactose catabolic process via UDP-galactose, Leloir pathway"/>
    <property type="evidence" value="ECO:0007669"/>
    <property type="project" value="TreeGrafter"/>
</dbReference>
<sequence length="389" mass="43002">MQIKNFTSVWGRQPLGKDALSTVRTMVTLKVEAFGVYKGKNVQKFTWTTSAGAEISVISYGAIIQAFKVPDKYGVKKDLVLGFDDLEGYVQRNTPYLGATVGRCANRIGNATFEIDGKTYNVAKNIGKDHLHGGIVGFDKVVWETTIVNNKVIFSYLSKDLEEGYPGDLITNVIYEVTDDNRLHVDFKASTTKKTVVNLTNHSYFNLAGHDAGAEELYCHWVVINADKITKTDDNSIPTGSFIPVQNTPFDFTIQRKLGDAMALGSNLFDDNYCIETYGPEILTFASAVTHPASGRFLEVHTNQPGVQFYTANFLPSPSEPALVGKSGVGYRRHGAFCLETQTYPDAVHHENFPTAVLVPGEVYNHRVVYRFGVYNTDKVVEAPIVMPA</sequence>
<evidence type="ECO:0000256" key="1">
    <source>
        <dbReference type="ARBA" id="ARBA00001614"/>
    </source>
</evidence>
<dbReference type="InterPro" id="IPR015443">
    <property type="entry name" value="Aldose_1-epimerase"/>
</dbReference>
<dbReference type="PROSITE" id="PS00545">
    <property type="entry name" value="ALDOSE_1_EPIMERASE"/>
    <property type="match status" value="1"/>
</dbReference>
<feature type="binding site" evidence="16">
    <location>
        <begin position="106"/>
        <end position="107"/>
    </location>
    <ligand>
        <name>beta-D-galactose</name>
        <dbReference type="ChEBI" id="CHEBI:27667"/>
    </ligand>
</feature>
<feature type="active site" description="Proton acceptor" evidence="14">
    <location>
        <position position="340"/>
    </location>
</feature>
<evidence type="ECO:0000256" key="16">
    <source>
        <dbReference type="PIRSR" id="PIRSR005096-3"/>
    </source>
</evidence>
<dbReference type="UniPathway" id="UPA00242"/>
<dbReference type="GO" id="GO:0004034">
    <property type="term" value="F:aldose 1-epimerase activity"/>
    <property type="evidence" value="ECO:0007669"/>
    <property type="project" value="UniProtKB-EC"/>
</dbReference>
<evidence type="ECO:0000313" key="18">
    <source>
        <dbReference type="Proteomes" id="UP000249218"/>
    </source>
</evidence>
<comment type="subunit">
    <text evidence="7">Monomer.</text>
</comment>
<proteinExistence type="inferred from homology"/>
<evidence type="ECO:0000313" key="17">
    <source>
        <dbReference type="EMBL" id="PZC71230.1"/>
    </source>
</evidence>
<dbReference type="EC" id="5.1.3.3" evidence="13"/>
<comment type="similarity">
    <text evidence="6 13">Belongs to the aldose epimerase family.</text>
</comment>
<evidence type="ECO:0000256" key="13">
    <source>
        <dbReference type="PIRNR" id="PIRNR005096"/>
    </source>
</evidence>
<evidence type="ECO:0000256" key="8">
    <source>
        <dbReference type="ARBA" id="ARBA00022490"/>
    </source>
</evidence>
<dbReference type="InterPro" id="IPR047215">
    <property type="entry name" value="Galactose_mutarotase-like"/>
</dbReference>
<dbReference type="PANTHER" id="PTHR10091">
    <property type="entry name" value="ALDOSE-1-EPIMERASE"/>
    <property type="match status" value="1"/>
</dbReference>
<keyword evidence="9" id="KW-0597">Phosphoprotein</keyword>
<evidence type="ECO:0000256" key="6">
    <source>
        <dbReference type="ARBA" id="ARBA00006206"/>
    </source>
</evidence>
<keyword evidence="18" id="KW-1185">Reference proteome</keyword>
<organism evidence="17 18">
    <name type="scientific">Helicoverpa armigera</name>
    <name type="common">Cotton bollworm</name>
    <name type="synonym">Heliothis armigera</name>
    <dbReference type="NCBI Taxonomy" id="29058"/>
    <lineage>
        <taxon>Eukaryota</taxon>
        <taxon>Metazoa</taxon>
        <taxon>Ecdysozoa</taxon>
        <taxon>Arthropoda</taxon>
        <taxon>Hexapoda</taxon>
        <taxon>Insecta</taxon>
        <taxon>Pterygota</taxon>
        <taxon>Neoptera</taxon>
        <taxon>Endopterygota</taxon>
        <taxon>Lepidoptera</taxon>
        <taxon>Glossata</taxon>
        <taxon>Ditrysia</taxon>
        <taxon>Noctuoidea</taxon>
        <taxon>Noctuidae</taxon>
        <taxon>Heliothinae</taxon>
        <taxon>Helicoverpa</taxon>
    </lineage>
</organism>
<evidence type="ECO:0000256" key="11">
    <source>
        <dbReference type="ARBA" id="ARBA00023277"/>
    </source>
</evidence>
<evidence type="ECO:0000256" key="14">
    <source>
        <dbReference type="PIRSR" id="PIRSR005096-1"/>
    </source>
</evidence>
<comment type="subcellular location">
    <subcellularLocation>
        <location evidence="3">Cytoplasm</location>
    </subcellularLocation>
</comment>
<keyword evidence="10 13" id="KW-0413">Isomerase</keyword>
<dbReference type="Pfam" id="PF01263">
    <property type="entry name" value="Aldose_epim"/>
    <property type="match status" value="1"/>
</dbReference>
<dbReference type="InterPro" id="IPR018052">
    <property type="entry name" value="Ald1_epimerase_CS"/>
</dbReference>
<dbReference type="FunFam" id="2.70.98.10:FF:000003">
    <property type="entry name" value="Aldose 1-epimerase"/>
    <property type="match status" value="1"/>
</dbReference>
<evidence type="ECO:0000256" key="5">
    <source>
        <dbReference type="ARBA" id="ARBA00005028"/>
    </source>
</evidence>
<evidence type="ECO:0000256" key="10">
    <source>
        <dbReference type="ARBA" id="ARBA00023235"/>
    </source>
</evidence>
<keyword evidence="8" id="KW-0963">Cytoplasm</keyword>